<dbReference type="AlphaFoldDB" id="A0A9P0CAV5"/>
<evidence type="ECO:0000256" key="2">
    <source>
        <dbReference type="ARBA" id="ARBA00022692"/>
    </source>
</evidence>
<dbReference type="GO" id="GO:0016020">
    <property type="term" value="C:membrane"/>
    <property type="evidence" value="ECO:0007669"/>
    <property type="project" value="UniProtKB-SubCell"/>
</dbReference>
<feature type="transmembrane region" description="Helical" evidence="5">
    <location>
        <begin position="480"/>
        <end position="503"/>
    </location>
</feature>
<name>A0A9P0CAV5_BEMTA</name>
<proteinExistence type="predicted"/>
<dbReference type="Pfam" id="PF00083">
    <property type="entry name" value="Sugar_tr"/>
    <property type="match status" value="2"/>
</dbReference>
<dbReference type="InterPro" id="IPR036259">
    <property type="entry name" value="MFS_trans_sf"/>
</dbReference>
<gene>
    <name evidence="7" type="ORF">BEMITA_LOCUS4980</name>
</gene>
<feature type="domain" description="Major facilitator superfamily (MFS) profile" evidence="6">
    <location>
        <begin position="17"/>
        <end position="508"/>
    </location>
</feature>
<feature type="transmembrane region" description="Helical" evidence="5">
    <location>
        <begin position="415"/>
        <end position="441"/>
    </location>
</feature>
<dbReference type="Gene3D" id="1.20.1250.20">
    <property type="entry name" value="MFS general substrate transporter like domains"/>
    <property type="match status" value="2"/>
</dbReference>
<dbReference type="EMBL" id="OU963863">
    <property type="protein sequence ID" value="CAH0767746.1"/>
    <property type="molecule type" value="Genomic_DNA"/>
</dbReference>
<keyword evidence="3 5" id="KW-1133">Transmembrane helix</keyword>
<dbReference type="InterPro" id="IPR020846">
    <property type="entry name" value="MFS_dom"/>
</dbReference>
<feature type="transmembrane region" description="Helical" evidence="5">
    <location>
        <begin position="97"/>
        <end position="114"/>
    </location>
</feature>
<feature type="transmembrane region" description="Helical" evidence="5">
    <location>
        <begin position="155"/>
        <end position="176"/>
    </location>
</feature>
<dbReference type="PANTHER" id="PTHR48021:SF46">
    <property type="entry name" value="MAJOR FACILITATOR SUPERFAMILY (MFS) PROFILE DOMAIN-CONTAINING PROTEIN"/>
    <property type="match status" value="1"/>
</dbReference>
<dbReference type="PANTHER" id="PTHR48021">
    <property type="match status" value="1"/>
</dbReference>
<accession>A0A9P0CAV5</accession>
<dbReference type="GO" id="GO:0022857">
    <property type="term" value="F:transmembrane transporter activity"/>
    <property type="evidence" value="ECO:0007669"/>
    <property type="project" value="InterPro"/>
</dbReference>
<feature type="transmembrane region" description="Helical" evidence="5">
    <location>
        <begin position="383"/>
        <end position="403"/>
    </location>
</feature>
<keyword evidence="2 5" id="KW-0812">Transmembrane</keyword>
<reference evidence="7" key="1">
    <citation type="submission" date="2021-12" db="EMBL/GenBank/DDBJ databases">
        <authorList>
            <person name="King R."/>
        </authorList>
    </citation>
    <scope>NUCLEOTIDE SEQUENCE</scope>
</reference>
<keyword evidence="4 5" id="KW-0472">Membrane</keyword>
<evidence type="ECO:0000313" key="7">
    <source>
        <dbReference type="EMBL" id="CAH0767746.1"/>
    </source>
</evidence>
<organism evidence="7 8">
    <name type="scientific">Bemisia tabaci</name>
    <name type="common">Sweetpotato whitefly</name>
    <name type="synonym">Aleurodes tabaci</name>
    <dbReference type="NCBI Taxonomy" id="7038"/>
    <lineage>
        <taxon>Eukaryota</taxon>
        <taxon>Metazoa</taxon>
        <taxon>Ecdysozoa</taxon>
        <taxon>Arthropoda</taxon>
        <taxon>Hexapoda</taxon>
        <taxon>Insecta</taxon>
        <taxon>Pterygota</taxon>
        <taxon>Neoptera</taxon>
        <taxon>Paraneoptera</taxon>
        <taxon>Hemiptera</taxon>
        <taxon>Sternorrhyncha</taxon>
        <taxon>Aleyrodoidea</taxon>
        <taxon>Aleyrodidae</taxon>
        <taxon>Aleyrodinae</taxon>
        <taxon>Bemisia</taxon>
    </lineage>
</organism>
<feature type="transmembrane region" description="Helical" evidence="5">
    <location>
        <begin position="258"/>
        <end position="279"/>
    </location>
</feature>
<dbReference type="InterPro" id="IPR005829">
    <property type="entry name" value="Sugar_transporter_CS"/>
</dbReference>
<feature type="transmembrane region" description="Helical" evidence="5">
    <location>
        <begin position="453"/>
        <end position="474"/>
    </location>
</feature>
<dbReference type="InterPro" id="IPR050549">
    <property type="entry name" value="MFS_Trehalose_Transporter"/>
</dbReference>
<evidence type="ECO:0000256" key="3">
    <source>
        <dbReference type="ARBA" id="ARBA00022989"/>
    </source>
</evidence>
<feature type="transmembrane region" description="Helical" evidence="5">
    <location>
        <begin position="182"/>
        <end position="201"/>
    </location>
</feature>
<dbReference type="Proteomes" id="UP001152759">
    <property type="component" value="Chromosome 2"/>
</dbReference>
<keyword evidence="8" id="KW-1185">Reference proteome</keyword>
<sequence length="532" mass="58879">MVPGLRCYFQKNKGLIRQLLAGLTVSWTALQNGLYLGWPSPIMKSLSGGGSEGPLEPFARRWSENEISWMVAALDLGNIFSPLPCSRLVDRWGRKPLLILMAPLSILSWTLVYLGTSVTAVCVARVLQGFQCGIASTVVPLYLSEISEPQVRGAINTIPAVAVNIGILFCYTAGPYVSYKTLTTLCIILSIPYAVTVYHIPESPYFHLMNKNVFKARRFLEWTRTEFRDDELAKMRDNVNSEMEASAHRPTSLARHDFIALFVVLFMYIAPTFTFYWVIPEYAARTFSTSTFTSIFNATSKYNATSTYNAASAFDPTSTVNVTSTFNAASTFNPTLTSNFSSPSVISTSTLTPDQYTILLGVFTLAGTLPSTYLIDRLGRRQITLLSAMLTAVFAYLTSGYLFLAERQLLDADRFSWCTCIFTSGLLCSASLGLGQMYCILQSEYFPSNSRALAGATVAAIGSIFSVVADKIYLSIADSIGMYFNFCISGSVSLLVCVFAWFFMIETRGRTFAEIQALIRDRWAVANKYDVL</sequence>
<evidence type="ECO:0000256" key="1">
    <source>
        <dbReference type="ARBA" id="ARBA00004141"/>
    </source>
</evidence>
<protein>
    <recommendedName>
        <fullName evidence="6">Major facilitator superfamily (MFS) profile domain-containing protein</fullName>
    </recommendedName>
</protein>
<comment type="subcellular location">
    <subcellularLocation>
        <location evidence="1">Membrane</location>
        <topology evidence="1">Multi-pass membrane protein</topology>
    </subcellularLocation>
</comment>
<evidence type="ECO:0000256" key="5">
    <source>
        <dbReference type="SAM" id="Phobius"/>
    </source>
</evidence>
<dbReference type="InterPro" id="IPR005828">
    <property type="entry name" value="MFS_sugar_transport-like"/>
</dbReference>
<dbReference type="PROSITE" id="PS50850">
    <property type="entry name" value="MFS"/>
    <property type="match status" value="1"/>
</dbReference>
<evidence type="ECO:0000313" key="8">
    <source>
        <dbReference type="Proteomes" id="UP001152759"/>
    </source>
</evidence>
<dbReference type="PROSITE" id="PS00217">
    <property type="entry name" value="SUGAR_TRANSPORT_2"/>
    <property type="match status" value="1"/>
</dbReference>
<dbReference type="OrthoDB" id="4540492at2759"/>
<dbReference type="SUPFAM" id="SSF103473">
    <property type="entry name" value="MFS general substrate transporter"/>
    <property type="match status" value="1"/>
</dbReference>
<feature type="transmembrane region" description="Helical" evidence="5">
    <location>
        <begin position="356"/>
        <end position="376"/>
    </location>
</feature>
<evidence type="ECO:0000259" key="6">
    <source>
        <dbReference type="PROSITE" id="PS50850"/>
    </source>
</evidence>
<evidence type="ECO:0000256" key="4">
    <source>
        <dbReference type="ARBA" id="ARBA00023136"/>
    </source>
</evidence>